<reference evidence="1" key="1">
    <citation type="submission" date="2021-01" db="EMBL/GenBank/DDBJ databases">
        <title>Microvirga sp.</title>
        <authorList>
            <person name="Kim M.K."/>
        </authorList>
    </citation>
    <scope>NUCLEOTIDE SEQUENCE</scope>
    <source>
        <strain evidence="1">5420S-16</strain>
    </source>
</reference>
<comment type="caution">
    <text evidence="1">The sequence shown here is derived from an EMBL/GenBank/DDBJ whole genome shotgun (WGS) entry which is preliminary data.</text>
</comment>
<dbReference type="GO" id="GO:0008704">
    <property type="term" value="F:5-carboxymethyl-2-hydroxymuconate delta-isomerase activity"/>
    <property type="evidence" value="ECO:0007669"/>
    <property type="project" value="InterPro"/>
</dbReference>
<dbReference type="InterPro" id="IPR014347">
    <property type="entry name" value="Tautomerase/MIF_sf"/>
</dbReference>
<dbReference type="Gene3D" id="3.30.429.10">
    <property type="entry name" value="Macrophage Migration Inhibitory Factor"/>
    <property type="match status" value="1"/>
</dbReference>
<dbReference type="PANTHER" id="PTHR37950">
    <property type="entry name" value="4-HYDROXYPHENYLACETATE CATABOLISM PROTEIN"/>
    <property type="match status" value="1"/>
</dbReference>
<dbReference type="SUPFAM" id="SSF55331">
    <property type="entry name" value="Tautomerase/MIF"/>
    <property type="match status" value="1"/>
</dbReference>
<dbReference type="Pfam" id="PF02962">
    <property type="entry name" value="CHMI"/>
    <property type="match status" value="1"/>
</dbReference>
<dbReference type="AlphaFoldDB" id="A0A936ZAU9"/>
<dbReference type="InterPro" id="IPR004220">
    <property type="entry name" value="5-COMe_2-OHmuconate_Isoase"/>
</dbReference>
<name>A0A936ZAU9_9HYPH</name>
<protein>
    <submittedName>
        <fullName evidence="1">5-carboxymethyl-2-hydroxymuconate Delta-isomerase</fullName>
    </submittedName>
</protein>
<dbReference type="RefSeq" id="WP_202056862.1">
    <property type="nucleotide sequence ID" value="NZ_JAEQMY010000006.1"/>
</dbReference>
<dbReference type="CDD" id="cd00580">
    <property type="entry name" value="CHMI"/>
    <property type="match status" value="1"/>
</dbReference>
<evidence type="ECO:0000313" key="1">
    <source>
        <dbReference type="EMBL" id="MBL0403467.1"/>
    </source>
</evidence>
<evidence type="ECO:0000313" key="2">
    <source>
        <dbReference type="Proteomes" id="UP000605848"/>
    </source>
</evidence>
<organism evidence="1 2">
    <name type="scientific">Microvirga aerilata</name>
    <dbReference type="NCBI Taxonomy" id="670292"/>
    <lineage>
        <taxon>Bacteria</taxon>
        <taxon>Pseudomonadati</taxon>
        <taxon>Pseudomonadota</taxon>
        <taxon>Alphaproteobacteria</taxon>
        <taxon>Hyphomicrobiales</taxon>
        <taxon>Methylobacteriaceae</taxon>
        <taxon>Microvirga</taxon>
    </lineage>
</organism>
<sequence>MPHLLLEYTKNLNLLDEQEVLLRLNKALFGSGQFDEIDIKARAVALDDFVIGVTPAGRAFVHAKLSLSSGRSPEVKRDLSSALLQELRSIFSGPSNHHIQLCAEIIDIDRDSYAKDMIAPSS</sequence>
<keyword evidence="2" id="KW-1185">Reference proteome</keyword>
<dbReference type="PANTHER" id="PTHR37950:SF1">
    <property type="entry name" value="4-HYDROXYPHENYLACETATE CATABOLISM PROTEIN"/>
    <property type="match status" value="1"/>
</dbReference>
<accession>A0A936ZAU9</accession>
<gene>
    <name evidence="1" type="ORF">JKG68_05770</name>
</gene>
<dbReference type="Proteomes" id="UP000605848">
    <property type="component" value="Unassembled WGS sequence"/>
</dbReference>
<dbReference type="EMBL" id="JAEQMY010000006">
    <property type="protein sequence ID" value="MBL0403467.1"/>
    <property type="molecule type" value="Genomic_DNA"/>
</dbReference>
<proteinExistence type="predicted"/>